<dbReference type="Gene3D" id="3.30.420.10">
    <property type="entry name" value="Ribonuclease H-like superfamily/Ribonuclease H"/>
    <property type="match status" value="1"/>
</dbReference>
<dbReference type="Proteomes" id="UP001151760">
    <property type="component" value="Unassembled WGS sequence"/>
</dbReference>
<keyword evidence="1" id="KW-0548">Nucleotidyltransferase</keyword>
<comment type="caution">
    <text evidence="1">The sequence shown here is derived from an EMBL/GenBank/DDBJ whole genome shotgun (WGS) entry which is preliminary data.</text>
</comment>
<dbReference type="EMBL" id="BQNB010018307">
    <property type="protein sequence ID" value="GJT72961.1"/>
    <property type="molecule type" value="Genomic_DNA"/>
</dbReference>
<organism evidence="1 2">
    <name type="scientific">Tanacetum coccineum</name>
    <dbReference type="NCBI Taxonomy" id="301880"/>
    <lineage>
        <taxon>Eukaryota</taxon>
        <taxon>Viridiplantae</taxon>
        <taxon>Streptophyta</taxon>
        <taxon>Embryophyta</taxon>
        <taxon>Tracheophyta</taxon>
        <taxon>Spermatophyta</taxon>
        <taxon>Magnoliopsida</taxon>
        <taxon>eudicotyledons</taxon>
        <taxon>Gunneridae</taxon>
        <taxon>Pentapetalae</taxon>
        <taxon>asterids</taxon>
        <taxon>campanulids</taxon>
        <taxon>Asterales</taxon>
        <taxon>Asteraceae</taxon>
        <taxon>Asteroideae</taxon>
        <taxon>Anthemideae</taxon>
        <taxon>Anthemidinae</taxon>
        <taxon>Tanacetum</taxon>
    </lineage>
</organism>
<proteinExistence type="predicted"/>
<protein>
    <submittedName>
        <fullName evidence="1">Reverse transcriptase domain-containing protein</fullName>
    </submittedName>
</protein>
<evidence type="ECO:0000313" key="1">
    <source>
        <dbReference type="EMBL" id="GJT72961.1"/>
    </source>
</evidence>
<sequence length="223" mass="25985">MNGNRKEWADKLDDALWAFKIAYKSPIGSNPFRIVYGKACHLPIDMEHKAYWALKNVNLDLDAARKHSFTGSHSKEMEFEVTSTYIQVVVHDKEFTKELFTPFKNPKQEFHSFRKLFKTHGLDESSLPEFDLFSDLEENSEEGVAEIIAETMEEYMCKTRSNYGSGVSRPKIDDKYYFELKGQFLKELRDNSFNGSDHEDANEHIERVLETVDLFHIPNITQD</sequence>
<keyword evidence="1" id="KW-0695">RNA-directed DNA polymerase</keyword>
<dbReference type="InterPro" id="IPR036397">
    <property type="entry name" value="RNaseH_sf"/>
</dbReference>
<dbReference type="GO" id="GO:0003964">
    <property type="term" value="F:RNA-directed DNA polymerase activity"/>
    <property type="evidence" value="ECO:0007669"/>
    <property type="project" value="UniProtKB-KW"/>
</dbReference>
<name>A0ABQ5GBE5_9ASTR</name>
<reference evidence="1" key="2">
    <citation type="submission" date="2022-01" db="EMBL/GenBank/DDBJ databases">
        <authorList>
            <person name="Yamashiro T."/>
            <person name="Shiraishi A."/>
            <person name="Satake H."/>
            <person name="Nakayama K."/>
        </authorList>
    </citation>
    <scope>NUCLEOTIDE SEQUENCE</scope>
</reference>
<accession>A0ABQ5GBE5</accession>
<reference evidence="1" key="1">
    <citation type="journal article" date="2022" name="Int. J. Mol. Sci.">
        <title>Draft Genome of Tanacetum Coccineum: Genomic Comparison of Closely Related Tanacetum-Family Plants.</title>
        <authorList>
            <person name="Yamashiro T."/>
            <person name="Shiraishi A."/>
            <person name="Nakayama K."/>
            <person name="Satake H."/>
        </authorList>
    </citation>
    <scope>NUCLEOTIDE SEQUENCE</scope>
</reference>
<evidence type="ECO:0000313" key="2">
    <source>
        <dbReference type="Proteomes" id="UP001151760"/>
    </source>
</evidence>
<gene>
    <name evidence="1" type="ORF">Tco_1032247</name>
</gene>
<keyword evidence="1" id="KW-0808">Transferase</keyword>
<keyword evidence="2" id="KW-1185">Reference proteome</keyword>